<accession>A0A9Q3CIT2</accession>
<sequence length="119" mass="13356">MTIGKRECKLKVGCPPLLLVEKAAYIFRSDHTYLVVLKATGLVPFGIGVLSRVRSKTLWIRFFDSMTTANVNKLSLINSLEALGILRIAVRGDVKEPDLITSKRLKRTTMSPEDIKRLL</sequence>
<name>A0A9Q3CIT2_9BASI</name>
<proteinExistence type="predicted"/>
<organism evidence="1 2">
    <name type="scientific">Austropuccinia psidii MF-1</name>
    <dbReference type="NCBI Taxonomy" id="1389203"/>
    <lineage>
        <taxon>Eukaryota</taxon>
        <taxon>Fungi</taxon>
        <taxon>Dikarya</taxon>
        <taxon>Basidiomycota</taxon>
        <taxon>Pucciniomycotina</taxon>
        <taxon>Pucciniomycetes</taxon>
        <taxon>Pucciniales</taxon>
        <taxon>Sphaerophragmiaceae</taxon>
        <taxon>Austropuccinia</taxon>
    </lineage>
</organism>
<dbReference type="EMBL" id="AVOT02007862">
    <property type="protein sequence ID" value="MBW0484804.1"/>
    <property type="molecule type" value="Genomic_DNA"/>
</dbReference>
<dbReference type="AlphaFoldDB" id="A0A9Q3CIT2"/>
<dbReference type="Proteomes" id="UP000765509">
    <property type="component" value="Unassembled WGS sequence"/>
</dbReference>
<keyword evidence="2" id="KW-1185">Reference proteome</keyword>
<gene>
    <name evidence="1" type="ORF">O181_024519</name>
</gene>
<reference evidence="1" key="1">
    <citation type="submission" date="2021-03" db="EMBL/GenBank/DDBJ databases">
        <title>Draft genome sequence of rust myrtle Austropuccinia psidii MF-1, a brazilian biotype.</title>
        <authorList>
            <person name="Quecine M.C."/>
            <person name="Pachon D.M.R."/>
            <person name="Bonatelli M.L."/>
            <person name="Correr F.H."/>
            <person name="Franceschini L.M."/>
            <person name="Leite T.F."/>
            <person name="Margarido G.R.A."/>
            <person name="Almeida C.A."/>
            <person name="Ferrarezi J.A."/>
            <person name="Labate C.A."/>
        </authorList>
    </citation>
    <scope>NUCLEOTIDE SEQUENCE</scope>
    <source>
        <strain evidence="1">MF-1</strain>
    </source>
</reference>
<comment type="caution">
    <text evidence="1">The sequence shown here is derived from an EMBL/GenBank/DDBJ whole genome shotgun (WGS) entry which is preliminary data.</text>
</comment>
<protein>
    <submittedName>
        <fullName evidence="1">Uncharacterized protein</fullName>
    </submittedName>
</protein>
<evidence type="ECO:0000313" key="2">
    <source>
        <dbReference type="Proteomes" id="UP000765509"/>
    </source>
</evidence>
<evidence type="ECO:0000313" key="1">
    <source>
        <dbReference type="EMBL" id="MBW0484804.1"/>
    </source>
</evidence>